<dbReference type="OrthoDB" id="4096at2759"/>
<proteinExistence type="predicted"/>
<keyword evidence="11" id="KW-1185">Reference proteome</keyword>
<feature type="region of interest" description="Disordered" evidence="9">
    <location>
        <begin position="1"/>
        <end position="79"/>
    </location>
</feature>
<evidence type="ECO:0000256" key="1">
    <source>
        <dbReference type="ARBA" id="ARBA00004604"/>
    </source>
</evidence>
<evidence type="ECO:0000256" key="4">
    <source>
        <dbReference type="ARBA" id="ARBA00022574"/>
    </source>
</evidence>
<protein>
    <submittedName>
        <fullName evidence="10">WD40 repeat-like protein</fullName>
    </submittedName>
</protein>
<keyword evidence="5" id="KW-0677">Repeat</keyword>
<dbReference type="SUPFAM" id="SSF50969">
    <property type="entry name" value="YVTN repeat-like/Quinoprotein amine dehydrogenase"/>
    <property type="match status" value="1"/>
</dbReference>
<evidence type="ECO:0000256" key="8">
    <source>
        <dbReference type="PROSITE-ProRule" id="PRU00221"/>
    </source>
</evidence>
<feature type="compositionally biased region" description="Polar residues" evidence="9">
    <location>
        <begin position="7"/>
        <end position="18"/>
    </location>
</feature>
<dbReference type="PANTHER" id="PTHR44215">
    <property type="entry name" value="WD REPEAT-CONTAINING PROTEIN 75"/>
    <property type="match status" value="1"/>
</dbReference>
<feature type="compositionally biased region" description="Basic and acidic residues" evidence="9">
    <location>
        <begin position="900"/>
        <end position="913"/>
    </location>
</feature>
<dbReference type="Pfam" id="PF23869">
    <property type="entry name" value="Beta-prop_WDR75_1st"/>
    <property type="match status" value="1"/>
</dbReference>
<comment type="subcellular location">
    <subcellularLocation>
        <location evidence="1">Nucleus</location>
        <location evidence="1">Nucleolus</location>
    </subcellularLocation>
</comment>
<dbReference type="EMBL" id="ML986638">
    <property type="protein sequence ID" value="KAF2262631.1"/>
    <property type="molecule type" value="Genomic_DNA"/>
</dbReference>
<dbReference type="InterPro" id="IPR015943">
    <property type="entry name" value="WD40/YVTN_repeat-like_dom_sf"/>
</dbReference>
<keyword evidence="3" id="KW-0698">rRNA processing</keyword>
<keyword evidence="7" id="KW-0539">Nucleus</keyword>
<feature type="repeat" description="WD" evidence="8">
    <location>
        <begin position="352"/>
        <end position="393"/>
    </location>
</feature>
<dbReference type="Pfam" id="PF00400">
    <property type="entry name" value="WD40"/>
    <property type="match status" value="1"/>
</dbReference>
<evidence type="ECO:0000256" key="7">
    <source>
        <dbReference type="ARBA" id="ARBA00023242"/>
    </source>
</evidence>
<dbReference type="CDD" id="cd23952">
    <property type="entry name" value="Utp17_CTD"/>
    <property type="match status" value="1"/>
</dbReference>
<keyword evidence="6" id="KW-0804">Transcription</keyword>
<sequence>MKYAGGTSLNGTTPQISSNRKKNRSGKGKLPVSEVKQEEANRCNDENAVGAVKSAGTPSTSSAVHGLSKNKKRQRARSSAAWTMSAPIGGWFIPQDPVFPSNEKHLFIANKREVQIYSTETSLLTGTLPVGSGILSSFALSTTKADRIYVASSEGIITLWDWARKSKIARWDIGTNIRYITVVTQPSSAQDLVYCHEFGKHPVINVHALRTKDQDSQTELKMILKAKSPIIGFQVLLEGKLVIVACNDSVLVGKRTKLQKTALQDFEYIWREFRTSKSVTAIDAYVRLPDPSRKGKGQSQDPRDNLDLAIGCQDGVICLFEDILSTFSRLEKNSKTGNQAGVDLEGLRPKQLHWHREAVRSIKWSRDGNYLISGGNETVIVIWQLSTGKQQHLPHLTAAIENIVVSPTGTSYSVSLANNSVVILSTTELNAKTNVIGVQSRRLDREQLPRDFTSSDYSFAIFGQVPMVVDPKTPSHVLFAVPSSQPRQQHLGIQEPEPYIQTFNIATQRPISRQAMTRNNATDPNIGPERTRILEPNLKHLKTSYDGKWLATVDEWIPPPGDMGYLEEGVSYFNEEERSFRREIYLKFWSWNAKNATWALESRIDAPHLFENVGASARILDLAFDPNGLRFATVGEDRYVRIWIPKTRTRNGVTVRGGDKDSTGGLVTWSLDRSIEFSSKLDVFDSNSSSPVSLAPRNARLGYSSDGSVLAVGVSWPSHSDSGVIHLIDVETGRIQRSITEIDMTALSCLGILGRHLVVVADSIIVWDLVVDELVYCVPFDAPGVDRLQRIPLIRLAINDNDATFAVAYPQFEKNDTSKSRSARNYKKASTRLLIFDPYQSLIRWSATLPEIVLSLVPSRDGKGYIALDSSSSIRLISPRASSLQLITPPELTGQNTPEQEPKIEQSDKREEANETNVSIDILAREELLQDSENDKPVVRPEQLQDIFDKGPSHALPPVRDLFSAVVDLYARKPKASTRLSVA</sequence>
<name>A0A9P4N7Q0_9PLEO</name>
<dbReference type="PROSITE" id="PS50082">
    <property type="entry name" value="WD_REPEATS_2"/>
    <property type="match status" value="2"/>
</dbReference>
<evidence type="ECO:0000313" key="10">
    <source>
        <dbReference type="EMBL" id="KAF2262631.1"/>
    </source>
</evidence>
<reference evidence="11" key="1">
    <citation type="journal article" date="2020" name="Stud. Mycol.">
        <title>101 Dothideomycetes genomes: A test case for predicting lifestyles and emergence of pathogens.</title>
        <authorList>
            <person name="Haridas S."/>
            <person name="Albert R."/>
            <person name="Binder M."/>
            <person name="Bloem J."/>
            <person name="LaButti K."/>
            <person name="Salamov A."/>
            <person name="Andreopoulos B."/>
            <person name="Baker S."/>
            <person name="Barry K."/>
            <person name="Bills G."/>
            <person name="Bluhm B."/>
            <person name="Cannon C."/>
            <person name="Castanera R."/>
            <person name="Culley D."/>
            <person name="Daum C."/>
            <person name="Ezra D."/>
            <person name="Gonzalez J."/>
            <person name="Henrissat B."/>
            <person name="Kuo A."/>
            <person name="Liang C."/>
            <person name="Lipzen A."/>
            <person name="Lutzoni F."/>
            <person name="Magnuson J."/>
            <person name="Mondo S."/>
            <person name="Nolan M."/>
            <person name="Ohm R."/>
            <person name="Pangilinan J."/>
            <person name="Park H.-J."/>
            <person name="Ramirez L."/>
            <person name="Alfaro M."/>
            <person name="Sun H."/>
            <person name="Tritt A."/>
            <person name="Yoshinaga Y."/>
            <person name="Zwiers L.-H."/>
            <person name="Turgeon B."/>
            <person name="Goodwin S."/>
            <person name="Spatafora J."/>
            <person name="Crous P."/>
            <person name="Grigoriev I."/>
        </authorList>
    </citation>
    <scope>NUCLEOTIDE SEQUENCE [LARGE SCALE GENOMIC DNA]</scope>
    <source>
        <strain evidence="11">CBS 304.66</strain>
    </source>
</reference>
<dbReference type="InterPro" id="IPR053826">
    <property type="entry name" value="WDR75"/>
</dbReference>
<keyword evidence="2" id="KW-0690">Ribosome biogenesis</keyword>
<keyword evidence="4 8" id="KW-0853">WD repeat</keyword>
<evidence type="ECO:0000313" key="11">
    <source>
        <dbReference type="Proteomes" id="UP000800093"/>
    </source>
</evidence>
<comment type="caution">
    <text evidence="10">The sequence shown here is derived from an EMBL/GenBank/DDBJ whole genome shotgun (WGS) entry which is preliminary data.</text>
</comment>
<evidence type="ECO:0000256" key="2">
    <source>
        <dbReference type="ARBA" id="ARBA00022517"/>
    </source>
</evidence>
<evidence type="ECO:0000256" key="3">
    <source>
        <dbReference type="ARBA" id="ARBA00022552"/>
    </source>
</evidence>
<gene>
    <name evidence="10" type="ORF">CC78DRAFT_467620</name>
</gene>
<dbReference type="GO" id="GO:0006364">
    <property type="term" value="P:rRNA processing"/>
    <property type="evidence" value="ECO:0007669"/>
    <property type="project" value="UniProtKB-KW"/>
</dbReference>
<dbReference type="GO" id="GO:0003723">
    <property type="term" value="F:RNA binding"/>
    <property type="evidence" value="ECO:0007669"/>
    <property type="project" value="InterPro"/>
</dbReference>
<feature type="region of interest" description="Disordered" evidence="9">
    <location>
        <begin position="887"/>
        <end position="917"/>
    </location>
</feature>
<dbReference type="AlphaFoldDB" id="A0A9P4N7Q0"/>
<dbReference type="SUPFAM" id="SSF82171">
    <property type="entry name" value="DPP6 N-terminal domain-like"/>
    <property type="match status" value="1"/>
</dbReference>
<organism evidence="10 11">
    <name type="scientific">Lojkania enalia</name>
    <dbReference type="NCBI Taxonomy" id="147567"/>
    <lineage>
        <taxon>Eukaryota</taxon>
        <taxon>Fungi</taxon>
        <taxon>Dikarya</taxon>
        <taxon>Ascomycota</taxon>
        <taxon>Pezizomycotina</taxon>
        <taxon>Dothideomycetes</taxon>
        <taxon>Pleosporomycetidae</taxon>
        <taxon>Pleosporales</taxon>
        <taxon>Pleosporales incertae sedis</taxon>
        <taxon>Lojkania</taxon>
    </lineage>
</organism>
<dbReference type="InterPro" id="IPR036322">
    <property type="entry name" value="WD40_repeat_dom_sf"/>
</dbReference>
<feature type="compositionally biased region" description="Basic and acidic residues" evidence="9">
    <location>
        <begin position="35"/>
        <end position="45"/>
    </location>
</feature>
<evidence type="ECO:0000256" key="5">
    <source>
        <dbReference type="ARBA" id="ARBA00022737"/>
    </source>
</evidence>
<dbReference type="GO" id="GO:0032040">
    <property type="term" value="C:small-subunit processome"/>
    <property type="evidence" value="ECO:0007669"/>
    <property type="project" value="InterPro"/>
</dbReference>
<dbReference type="Gene3D" id="2.130.10.10">
    <property type="entry name" value="YVTN repeat-like/Quinoprotein amine dehydrogenase"/>
    <property type="match status" value="2"/>
</dbReference>
<accession>A0A9P4N7Q0</accession>
<feature type="repeat" description="WD" evidence="8">
    <location>
        <begin position="612"/>
        <end position="643"/>
    </location>
</feature>
<dbReference type="InterPro" id="IPR001680">
    <property type="entry name" value="WD40_rpt"/>
</dbReference>
<dbReference type="SUPFAM" id="SSF50978">
    <property type="entry name" value="WD40 repeat-like"/>
    <property type="match status" value="1"/>
</dbReference>
<evidence type="ECO:0000256" key="6">
    <source>
        <dbReference type="ARBA" id="ARBA00023163"/>
    </source>
</evidence>
<dbReference type="InterPro" id="IPR011044">
    <property type="entry name" value="Quino_amine_DH_bsu"/>
</dbReference>
<dbReference type="GO" id="GO:2000234">
    <property type="term" value="P:positive regulation of rRNA processing"/>
    <property type="evidence" value="ECO:0007669"/>
    <property type="project" value="TreeGrafter"/>
</dbReference>
<dbReference type="Proteomes" id="UP000800093">
    <property type="component" value="Unassembled WGS sequence"/>
</dbReference>
<dbReference type="PROSITE" id="PS50294">
    <property type="entry name" value="WD_REPEATS_REGION"/>
    <property type="match status" value="1"/>
</dbReference>
<dbReference type="GO" id="GO:0045943">
    <property type="term" value="P:positive regulation of transcription by RNA polymerase I"/>
    <property type="evidence" value="ECO:0007669"/>
    <property type="project" value="InterPro"/>
</dbReference>
<dbReference type="SMART" id="SM00320">
    <property type="entry name" value="WD40"/>
    <property type="match status" value="3"/>
</dbReference>
<dbReference type="PANTHER" id="PTHR44215:SF1">
    <property type="entry name" value="WD REPEAT-CONTAINING PROTEIN 75"/>
    <property type="match status" value="1"/>
</dbReference>
<evidence type="ECO:0000256" key="9">
    <source>
        <dbReference type="SAM" id="MobiDB-lite"/>
    </source>
</evidence>